<dbReference type="PANTHER" id="PTHR23028:SF53">
    <property type="entry name" value="ACYL_TRANSF_3 DOMAIN-CONTAINING PROTEIN"/>
    <property type="match status" value="1"/>
</dbReference>
<evidence type="ECO:0000313" key="3">
    <source>
        <dbReference type="EMBL" id="WGZ93109.1"/>
    </source>
</evidence>
<dbReference type="KEGG" id="tput:QJT81_14960"/>
<keyword evidence="3" id="KW-0808">Transferase</keyword>
<feature type="transmembrane region" description="Helical" evidence="1">
    <location>
        <begin position="221"/>
        <end position="239"/>
    </location>
</feature>
<reference evidence="3" key="1">
    <citation type="journal article" date="2023" name="Int. J. Mol. Sci.">
        <title>Metagenomics Revealed a New Genus 'Candidatus Thiocaldithrix dubininis' gen. nov., sp. nov. and a New Species 'Candidatus Thiothrix putei' sp. nov. in the Family Thiotrichaceae, Some Members of Which Have Traits of Both Na+- and H+-Motive Energetics.</title>
        <authorList>
            <person name="Ravin N.V."/>
            <person name="Muntyan M.S."/>
            <person name="Smolyakov D.D."/>
            <person name="Rudenko T.S."/>
            <person name="Beletsky A.V."/>
            <person name="Mardanov A.V."/>
            <person name="Grabovich M.Y."/>
        </authorList>
    </citation>
    <scope>NUCLEOTIDE SEQUENCE</scope>
    <source>
        <strain evidence="3">GKL-02</strain>
    </source>
</reference>
<keyword evidence="1" id="KW-0472">Membrane</keyword>
<proteinExistence type="predicted"/>
<evidence type="ECO:0000256" key="1">
    <source>
        <dbReference type="SAM" id="Phobius"/>
    </source>
</evidence>
<dbReference type="PANTHER" id="PTHR23028">
    <property type="entry name" value="ACETYLTRANSFERASE"/>
    <property type="match status" value="1"/>
</dbReference>
<feature type="transmembrane region" description="Helical" evidence="1">
    <location>
        <begin position="346"/>
        <end position="366"/>
    </location>
</feature>
<evidence type="ECO:0000259" key="2">
    <source>
        <dbReference type="Pfam" id="PF01757"/>
    </source>
</evidence>
<feature type="transmembrane region" description="Helical" evidence="1">
    <location>
        <begin position="144"/>
        <end position="177"/>
    </location>
</feature>
<keyword evidence="3" id="KW-0012">Acyltransferase</keyword>
<gene>
    <name evidence="3" type="ORF">QJT81_14960</name>
</gene>
<feature type="transmembrane region" description="Helical" evidence="1">
    <location>
        <begin position="279"/>
        <end position="302"/>
    </location>
</feature>
<dbReference type="EMBL" id="CP124756">
    <property type="protein sequence ID" value="WGZ93109.1"/>
    <property type="molecule type" value="Genomic_DNA"/>
</dbReference>
<dbReference type="GO" id="GO:0016020">
    <property type="term" value="C:membrane"/>
    <property type="evidence" value="ECO:0007669"/>
    <property type="project" value="TreeGrafter"/>
</dbReference>
<protein>
    <submittedName>
        <fullName evidence="3">Acyltransferase</fullName>
        <ecNumber evidence="3">2.3.-.-</ecNumber>
    </submittedName>
</protein>
<sequence>MIYRREIDGLRALAVLPVILFHAGFSTFSGGFVGVDVFFVISGFLITSIIAEELAVGKFTLAGFYERRARRILPALFFVLFACLPFAWWLLLPAELVDFGKSVMAVAVFASNVLFWLQTDYFAATAEQIPLLHTWSLAVEEQYYLVFPLIMVLAWGLGKRWLVAVLALVALLSLAWSEWLWRSAVEANFYLIPSRAWELMVGALAAFYLQIKALVTNGIMAQIASVSGLVLLGYAVFFFDEGMPFPSVYALVPTLGAVLLIVFATPATWVGQLLATRPLVWVGLISYSAYLWHQPVFVFARLQALEEPSVGLMAGLCVITLGLAWFSWRFVEQPFRDRHRFTRTQIFSGAVIGSALFIALGAGLVWTEGLASRFAD</sequence>
<organism evidence="3">
    <name type="scientific">Candidatus Thiothrix putei</name>
    <dbReference type="NCBI Taxonomy" id="3080811"/>
    <lineage>
        <taxon>Bacteria</taxon>
        <taxon>Pseudomonadati</taxon>
        <taxon>Pseudomonadota</taxon>
        <taxon>Gammaproteobacteria</taxon>
        <taxon>Thiotrichales</taxon>
        <taxon>Thiotrichaceae</taxon>
        <taxon>Thiothrix</taxon>
    </lineage>
</organism>
<dbReference type="GO" id="GO:0016747">
    <property type="term" value="F:acyltransferase activity, transferring groups other than amino-acyl groups"/>
    <property type="evidence" value="ECO:0007669"/>
    <property type="project" value="InterPro"/>
</dbReference>
<dbReference type="Proteomes" id="UP001301326">
    <property type="component" value="Chromosome"/>
</dbReference>
<dbReference type="InterPro" id="IPR002656">
    <property type="entry name" value="Acyl_transf_3_dom"/>
</dbReference>
<accession>A0AA95HDP3</accession>
<feature type="transmembrane region" description="Helical" evidence="1">
    <location>
        <begin position="245"/>
        <end position="267"/>
    </location>
</feature>
<dbReference type="GO" id="GO:0009103">
    <property type="term" value="P:lipopolysaccharide biosynthetic process"/>
    <property type="evidence" value="ECO:0007669"/>
    <property type="project" value="TreeGrafter"/>
</dbReference>
<feature type="transmembrane region" description="Helical" evidence="1">
    <location>
        <begin position="308"/>
        <end position="326"/>
    </location>
</feature>
<feature type="domain" description="Acyltransferase 3" evidence="2">
    <location>
        <begin position="6"/>
        <end position="328"/>
    </location>
</feature>
<keyword evidence="1" id="KW-1133">Transmembrane helix</keyword>
<dbReference type="InterPro" id="IPR050879">
    <property type="entry name" value="Acyltransferase_3"/>
</dbReference>
<name>A0AA95HDP3_9GAMM</name>
<dbReference type="Pfam" id="PF01757">
    <property type="entry name" value="Acyl_transf_3"/>
    <property type="match status" value="1"/>
</dbReference>
<keyword evidence="1" id="KW-0812">Transmembrane</keyword>
<feature type="transmembrane region" description="Helical" evidence="1">
    <location>
        <begin position="12"/>
        <end position="32"/>
    </location>
</feature>
<feature type="transmembrane region" description="Helical" evidence="1">
    <location>
        <begin position="72"/>
        <end position="91"/>
    </location>
</feature>
<feature type="transmembrane region" description="Helical" evidence="1">
    <location>
        <begin position="38"/>
        <end position="60"/>
    </location>
</feature>
<dbReference type="AlphaFoldDB" id="A0AA95HDP3"/>
<dbReference type="EC" id="2.3.-.-" evidence="3"/>
<reference evidence="3" key="2">
    <citation type="submission" date="2023-04" db="EMBL/GenBank/DDBJ databases">
        <authorList>
            <person name="Beletskiy A.V."/>
            <person name="Mardanov A.V."/>
            <person name="Ravin N.V."/>
        </authorList>
    </citation>
    <scope>NUCLEOTIDE SEQUENCE</scope>
    <source>
        <strain evidence="3">GKL-02</strain>
    </source>
</reference>